<feature type="region of interest" description="Disordered" evidence="1">
    <location>
        <begin position="440"/>
        <end position="571"/>
    </location>
</feature>
<feature type="compositionally biased region" description="Basic and acidic residues" evidence="1">
    <location>
        <begin position="29"/>
        <end position="80"/>
    </location>
</feature>
<feature type="compositionally biased region" description="Gly residues" evidence="1">
    <location>
        <begin position="1"/>
        <end position="10"/>
    </location>
</feature>
<feature type="compositionally biased region" description="Polar residues" evidence="1">
    <location>
        <begin position="402"/>
        <end position="428"/>
    </location>
</feature>
<feature type="region of interest" description="Disordered" evidence="1">
    <location>
        <begin position="720"/>
        <end position="739"/>
    </location>
</feature>
<feature type="compositionally biased region" description="Basic and acidic residues" evidence="1">
    <location>
        <begin position="110"/>
        <end position="125"/>
    </location>
</feature>
<feature type="compositionally biased region" description="Polar residues" evidence="1">
    <location>
        <begin position="440"/>
        <end position="465"/>
    </location>
</feature>
<feature type="compositionally biased region" description="Basic and acidic residues" evidence="1">
    <location>
        <begin position="89"/>
        <end position="98"/>
    </location>
</feature>
<feature type="region of interest" description="Disordered" evidence="1">
    <location>
        <begin position="1"/>
        <end position="137"/>
    </location>
</feature>
<feature type="compositionally biased region" description="Polar residues" evidence="1">
    <location>
        <begin position="485"/>
        <end position="538"/>
    </location>
</feature>
<feature type="compositionally biased region" description="Polar residues" evidence="1">
    <location>
        <begin position="249"/>
        <end position="262"/>
    </location>
</feature>
<evidence type="ECO:0008006" key="4">
    <source>
        <dbReference type="Google" id="ProtNLM"/>
    </source>
</evidence>
<organism evidence="2 3">
    <name type="scientific">Hibiscus sabdariffa</name>
    <name type="common">roselle</name>
    <dbReference type="NCBI Taxonomy" id="183260"/>
    <lineage>
        <taxon>Eukaryota</taxon>
        <taxon>Viridiplantae</taxon>
        <taxon>Streptophyta</taxon>
        <taxon>Embryophyta</taxon>
        <taxon>Tracheophyta</taxon>
        <taxon>Spermatophyta</taxon>
        <taxon>Magnoliopsida</taxon>
        <taxon>eudicotyledons</taxon>
        <taxon>Gunneridae</taxon>
        <taxon>Pentapetalae</taxon>
        <taxon>rosids</taxon>
        <taxon>malvids</taxon>
        <taxon>Malvales</taxon>
        <taxon>Malvaceae</taxon>
        <taxon>Malvoideae</taxon>
        <taxon>Hibiscus</taxon>
    </lineage>
</organism>
<protein>
    <recommendedName>
        <fullName evidence="4">Clathrin interactor EPSIN 3</fullName>
    </recommendedName>
</protein>
<feature type="region of interest" description="Disordered" evidence="1">
    <location>
        <begin position="636"/>
        <end position="713"/>
    </location>
</feature>
<evidence type="ECO:0000313" key="3">
    <source>
        <dbReference type="Proteomes" id="UP001396334"/>
    </source>
</evidence>
<sequence>MYRQGSGGYGDRYDYDHHGSMEENQNGNGRDREYGCGDDDRYGRYGDSNGRDRDRHGRDYEDHCSRDGYKDNDYRGRSVDGDQYGTRSRGSDRDRAFDDDGSSSQGSGARVDDHSQDGRQLEQKFPEQNIGAPPSFEEALMVHTAKIDDRDGEISAAAAPMASSASNIPNHVAFDFDNSASPPDQKVEAFDEFDPRSSVPGTQFSGHAPTTAPSVTPTPAAAVPTASSYAEIDLLGDLSGSLAIVPTTPTIPSGEADTSSHSGAIPSFAADQFTPNFGDQGFDYPFGDSPFKAFPSNDVGQFQQQISTSMPTFQPTTNQNVEVPQPPSAKFKSITDFNFGDTFSADAYSSSSVSAFQPPLANSQFFPRELSTPNQESDLLADILPPSGPAYDAASHAAFSAPTNQSSPPIPTYSQSAQQDIYGQQTQSGANMYRQPTQSSANLYGQPAQPSASPHGQSGQPSSNGYAALPNAEPPKPDDDPYGQPAQTNASPYGQLAQPNANPYGQPAQPNASPYGQPAQPNVNPYGQLAQPNANPNGQLALVNANPHGQPAQPNGQPAQQNANPYGQPALPNAVTCVQPALPNAIPYVQPTLPNTNPNGQPAQPNANPNGQPTWPNAVPYVQPAQRNAVPYVQPAQPNANLYGQPIPLITNPTDQPAQENSNGQPAQPNANQYGQPSQPNTNLNGQLTQPNGNQYSQLAQPNTNPNDQLAQPNANLHFQPVQTSSNPYAQPMESSSNNTYGNFNSQTVGPQSSVCSAPNRNGSFISQVGSNTPFSSHVTAQPQNPAGSAAEVNTGNFIPQQGSGMSVASQSANQIKNSPGAQDNNSVLGGLFLQPVSTTSILPQTSPLSTGELAIVPQPSNKKFEPKSAVWADTLSRGLVNLNISGPKANPLADIGIDFDDINRKEKRLEKPAPSTVKSTVTMGKAMGSGSGIGRVGASVLRPPATPMMGSSMGMGMVMGMNMGNGSGPVGSMGMGGYGGMNQQPMGMGMNNMSMNPGMGGYSGMGMHMGMVQGAHMQPQTGMSGSYNPMMGSNGNSQQPYGGSYR</sequence>
<evidence type="ECO:0000256" key="1">
    <source>
        <dbReference type="SAM" id="MobiDB-lite"/>
    </source>
</evidence>
<feature type="region of interest" description="Disordered" evidence="1">
    <location>
        <begin position="168"/>
        <end position="187"/>
    </location>
</feature>
<accession>A0ABR2UA12</accession>
<reference evidence="2 3" key="1">
    <citation type="journal article" date="2024" name="G3 (Bethesda)">
        <title>Genome assembly of Hibiscus sabdariffa L. provides insights into metabolisms of medicinal natural products.</title>
        <authorList>
            <person name="Kim T."/>
        </authorList>
    </citation>
    <scope>NUCLEOTIDE SEQUENCE [LARGE SCALE GENOMIC DNA]</scope>
    <source>
        <strain evidence="2">TK-2024</strain>
        <tissue evidence="2">Old leaves</tissue>
    </source>
</reference>
<comment type="caution">
    <text evidence="2">The sequence shown here is derived from an EMBL/GenBank/DDBJ whole genome shotgun (WGS) entry which is preliminary data.</text>
</comment>
<feature type="region of interest" description="Disordered" evidence="1">
    <location>
        <begin position="911"/>
        <end position="946"/>
    </location>
</feature>
<dbReference type="EMBL" id="JBBPBN010000001">
    <property type="protein sequence ID" value="KAK9046548.1"/>
    <property type="molecule type" value="Genomic_DNA"/>
</dbReference>
<feature type="compositionally biased region" description="Polar residues" evidence="1">
    <location>
        <begin position="651"/>
        <end position="713"/>
    </location>
</feature>
<dbReference type="PANTHER" id="PTHR12276:SF91">
    <property type="entry name" value="CLATHRIN INTERACTOR EPSIN 2-RELATED"/>
    <property type="match status" value="1"/>
</dbReference>
<feature type="compositionally biased region" description="Basic and acidic residues" evidence="1">
    <location>
        <begin position="11"/>
        <end position="21"/>
    </location>
</feature>
<feature type="region of interest" description="Disordered" evidence="1">
    <location>
        <begin position="1023"/>
        <end position="1047"/>
    </location>
</feature>
<feature type="compositionally biased region" description="Low complexity" evidence="1">
    <location>
        <begin position="546"/>
        <end position="565"/>
    </location>
</feature>
<dbReference type="Proteomes" id="UP001396334">
    <property type="component" value="Unassembled WGS sequence"/>
</dbReference>
<gene>
    <name evidence="2" type="ORF">V6N11_052435</name>
</gene>
<proteinExistence type="predicted"/>
<feature type="region of interest" description="Disordered" evidence="1">
    <location>
        <begin position="588"/>
        <end position="619"/>
    </location>
</feature>
<keyword evidence="3" id="KW-1185">Reference proteome</keyword>
<evidence type="ECO:0000313" key="2">
    <source>
        <dbReference type="EMBL" id="KAK9046548.1"/>
    </source>
</evidence>
<name>A0ABR2UA12_9ROSI</name>
<feature type="region of interest" description="Disordered" evidence="1">
    <location>
        <begin position="398"/>
        <end position="428"/>
    </location>
</feature>
<dbReference type="PANTHER" id="PTHR12276">
    <property type="entry name" value="EPSIN/ENT-RELATED"/>
    <property type="match status" value="1"/>
</dbReference>
<feature type="region of interest" description="Disordered" evidence="1">
    <location>
        <begin position="192"/>
        <end position="221"/>
    </location>
</feature>
<feature type="compositionally biased region" description="Low complexity" evidence="1">
    <location>
        <begin position="208"/>
        <end position="221"/>
    </location>
</feature>
<feature type="compositionally biased region" description="Low complexity" evidence="1">
    <location>
        <begin position="594"/>
        <end position="614"/>
    </location>
</feature>
<feature type="region of interest" description="Disordered" evidence="1">
    <location>
        <begin position="249"/>
        <end position="272"/>
    </location>
</feature>